<feature type="domain" description="Serine aminopeptidase S33" evidence="1">
    <location>
        <begin position="152"/>
        <end position="204"/>
    </location>
</feature>
<dbReference type="Pfam" id="PF12697">
    <property type="entry name" value="Abhydrolase_6"/>
    <property type="match status" value="1"/>
</dbReference>
<reference evidence="3" key="1">
    <citation type="journal article" date="2016" name="Biosci. Biotechnol. Biochem.">
        <title>Bioconversion of AHX to AOH by resting cells of Burkholderia contaminans CH-1.</title>
        <authorList>
            <person name="Choi J.H."/>
            <person name="Kikuchi A."/>
            <person name="Pumkaeo P."/>
            <person name="Hirai H."/>
            <person name="Tokuyama S."/>
            <person name="Kawagishi H."/>
        </authorList>
    </citation>
    <scope>NUCLEOTIDE SEQUENCE</scope>
    <source>
        <strain evidence="3">CH-1</strain>
    </source>
</reference>
<protein>
    <submittedName>
        <fullName evidence="3">Alpha/beta hydrolase</fullName>
    </submittedName>
</protein>
<evidence type="ECO:0000259" key="2">
    <source>
        <dbReference type="Pfam" id="PF12697"/>
    </source>
</evidence>
<feature type="domain" description="AB hydrolase-1" evidence="2">
    <location>
        <begin position="27"/>
        <end position="148"/>
    </location>
</feature>
<dbReference type="GO" id="GO:0016787">
    <property type="term" value="F:hydrolase activity"/>
    <property type="evidence" value="ECO:0007669"/>
    <property type="project" value="UniProtKB-KW"/>
</dbReference>
<name>A0A286P5E4_9BURK</name>
<dbReference type="Gene3D" id="3.40.50.1820">
    <property type="entry name" value="alpha/beta hydrolase"/>
    <property type="match status" value="1"/>
</dbReference>
<organism evidence="3">
    <name type="scientific">Burkholderia contaminans</name>
    <dbReference type="NCBI Taxonomy" id="488447"/>
    <lineage>
        <taxon>Bacteria</taxon>
        <taxon>Pseudomonadati</taxon>
        <taxon>Pseudomonadota</taxon>
        <taxon>Betaproteobacteria</taxon>
        <taxon>Burkholderiales</taxon>
        <taxon>Burkholderiaceae</taxon>
        <taxon>Burkholderia</taxon>
        <taxon>Burkholderia cepacia complex</taxon>
    </lineage>
</organism>
<dbReference type="InterPro" id="IPR000073">
    <property type="entry name" value="AB_hydrolase_1"/>
</dbReference>
<sequence length="223" mass="24055">MLTRAPRHPDSLHSPENHTVMPVPSQLLFLPGASGSTAFWQPLAGLLEHPAERRIVGYPGFGDTPRDPAVDDFDSLVRHVLETIDRPTAVVAQSMGGVIAMRAALDKPELITHLVLTVTSGGLDMAGLGAQNWRTGFAEANPQLPDWFLTFRADLSQEISRIAQPTLLLWGDDDPISPVAAGRRLLERLPDAQLHVVPGGRHDLAAVHAATLAPLVDAHLQRG</sequence>
<accession>A0A286P5E4</accession>
<reference evidence="3" key="2">
    <citation type="journal article" date="2017" name="Genome Announc.">
        <title>High-Quality Draft Genome Sequence of Burkholderia contaminans CH-1, a Gram-Negative Bacterium That Metabolizes 2-Azahypoxanthine, a Plant Growth-Regulating Compound.</title>
        <authorList>
            <person name="Choi J.-H."/>
            <person name="Sugiura H."/>
            <person name="Moriuchi R."/>
            <person name="Kawagishi H."/>
            <person name="Dohra H."/>
        </authorList>
    </citation>
    <scope>NUCLEOTIDE SEQUENCE</scope>
    <source>
        <strain evidence="3">CH-1</strain>
    </source>
</reference>
<dbReference type="EMBL" id="AP018357">
    <property type="protein sequence ID" value="BBA38013.1"/>
    <property type="molecule type" value="Genomic_DNA"/>
</dbReference>
<dbReference type="AlphaFoldDB" id="A0A286P5E4"/>
<dbReference type="SUPFAM" id="SSF53474">
    <property type="entry name" value="alpha/beta-Hydrolases"/>
    <property type="match status" value="1"/>
</dbReference>
<gene>
    <name evidence="3" type="primary">bioH</name>
    <name evidence="3" type="ORF">BCCH1_04290</name>
</gene>
<dbReference type="InterPro" id="IPR029058">
    <property type="entry name" value="AB_hydrolase_fold"/>
</dbReference>
<dbReference type="InterPro" id="IPR022742">
    <property type="entry name" value="Hydrolase_4"/>
</dbReference>
<dbReference type="PANTHER" id="PTHR43689">
    <property type="entry name" value="HYDROLASE"/>
    <property type="match status" value="1"/>
</dbReference>
<proteinExistence type="predicted"/>
<keyword evidence="3" id="KW-0378">Hydrolase</keyword>
<evidence type="ECO:0000313" key="3">
    <source>
        <dbReference type="EMBL" id="BBA38013.1"/>
    </source>
</evidence>
<dbReference type="Pfam" id="PF12146">
    <property type="entry name" value="Hydrolase_4"/>
    <property type="match status" value="1"/>
</dbReference>
<dbReference type="PANTHER" id="PTHR43689:SF8">
    <property type="entry name" value="ALPHA_BETA-HYDROLASES SUPERFAMILY PROTEIN"/>
    <property type="match status" value="1"/>
</dbReference>
<evidence type="ECO:0000259" key="1">
    <source>
        <dbReference type="Pfam" id="PF12146"/>
    </source>
</evidence>